<evidence type="ECO:0008006" key="4">
    <source>
        <dbReference type="Google" id="ProtNLM"/>
    </source>
</evidence>
<proteinExistence type="predicted"/>
<dbReference type="AlphaFoldDB" id="A0A0B3YBF8"/>
<keyword evidence="3" id="KW-1185">Reference proteome</keyword>
<sequence length="235" mass="25267">MTTVTSTRATYHQANKSLPAKEAFIWLKEGWQLFIKAPFKLLGLSFVTLFAAGLIQALAGPIGLGISKWVGPLLATVMWLAIANLAENNKLRLSGGTLRSWTNVALWSLTGPVIAWIQFQIGAMLMGADSVAALANGVVVDVPAWKVGLMMGSATPINLLLLFVPMLLILKHRSIPASFTNSIAVVVGAYKPMLIIGAMIFLTVALAPYTFALSGLVFGPIVSCMCFVAYQRLFR</sequence>
<evidence type="ECO:0000256" key="1">
    <source>
        <dbReference type="SAM" id="Phobius"/>
    </source>
</evidence>
<dbReference type="OrthoDB" id="6328956at2"/>
<gene>
    <name evidence="2" type="ORF">RJ41_07650</name>
</gene>
<dbReference type="EMBL" id="JWLW01000012">
    <property type="protein sequence ID" value="KHT54388.1"/>
    <property type="molecule type" value="Genomic_DNA"/>
</dbReference>
<feature type="transmembrane region" description="Helical" evidence="1">
    <location>
        <begin position="211"/>
        <end position="230"/>
    </location>
</feature>
<protein>
    <recommendedName>
        <fullName evidence="4">Transmembrane protein</fullName>
    </recommendedName>
</protein>
<organism evidence="2 3">
    <name type="scientific">Alteromonas marina</name>
    <dbReference type="NCBI Taxonomy" id="203795"/>
    <lineage>
        <taxon>Bacteria</taxon>
        <taxon>Pseudomonadati</taxon>
        <taxon>Pseudomonadota</taxon>
        <taxon>Gammaproteobacteria</taxon>
        <taxon>Alteromonadales</taxon>
        <taxon>Alteromonadaceae</taxon>
        <taxon>Alteromonas/Salinimonas group</taxon>
        <taxon>Alteromonas</taxon>
    </lineage>
</organism>
<keyword evidence="1" id="KW-1133">Transmembrane helix</keyword>
<keyword evidence="1" id="KW-0812">Transmembrane</keyword>
<evidence type="ECO:0000313" key="3">
    <source>
        <dbReference type="Proteomes" id="UP000031197"/>
    </source>
</evidence>
<reference evidence="2 3" key="1">
    <citation type="submission" date="2014-12" db="EMBL/GenBank/DDBJ databases">
        <title>Genome sequencing of Alteromonas marina AD001.</title>
        <authorList>
            <person name="Adrian T.G.S."/>
            <person name="Chan K.G."/>
        </authorList>
    </citation>
    <scope>NUCLEOTIDE SEQUENCE [LARGE SCALE GENOMIC DNA]</scope>
    <source>
        <strain evidence="2 3">AD001</strain>
    </source>
</reference>
<accession>A0A0B3YBF8</accession>
<keyword evidence="1" id="KW-0472">Membrane</keyword>
<feature type="transmembrane region" description="Helical" evidence="1">
    <location>
        <begin position="69"/>
        <end position="86"/>
    </location>
</feature>
<feature type="transmembrane region" description="Helical" evidence="1">
    <location>
        <begin position="182"/>
        <end position="205"/>
    </location>
</feature>
<feature type="transmembrane region" description="Helical" evidence="1">
    <location>
        <begin position="147"/>
        <end position="170"/>
    </location>
</feature>
<name>A0A0B3YBF8_9ALTE</name>
<dbReference type="Proteomes" id="UP000031197">
    <property type="component" value="Unassembled WGS sequence"/>
</dbReference>
<feature type="transmembrane region" description="Helical" evidence="1">
    <location>
        <begin position="41"/>
        <end position="63"/>
    </location>
</feature>
<feature type="transmembrane region" description="Helical" evidence="1">
    <location>
        <begin position="106"/>
        <end position="127"/>
    </location>
</feature>
<evidence type="ECO:0000313" key="2">
    <source>
        <dbReference type="EMBL" id="KHT54388.1"/>
    </source>
</evidence>
<comment type="caution">
    <text evidence="2">The sequence shown here is derived from an EMBL/GenBank/DDBJ whole genome shotgun (WGS) entry which is preliminary data.</text>
</comment>
<dbReference type="RefSeq" id="WP_039218945.1">
    <property type="nucleotide sequence ID" value="NZ_JWLW01000012.1"/>
</dbReference>